<reference evidence="4 5" key="1">
    <citation type="submission" date="2023-09" db="EMBL/GenBank/DDBJ databases">
        <authorList>
            <person name="Rey-Velasco X."/>
        </authorList>
    </citation>
    <scope>NUCLEOTIDE SEQUENCE [LARGE SCALE GENOMIC DNA]</scope>
    <source>
        <strain evidence="4 5">F158</strain>
    </source>
</reference>
<dbReference type="InterPro" id="IPR036979">
    <property type="entry name" value="CM_dom_sf"/>
</dbReference>
<comment type="caution">
    <text evidence="4">The sequence shown here is derived from an EMBL/GenBank/DDBJ whole genome shotgun (WGS) entry which is preliminary data.</text>
</comment>
<dbReference type="SMART" id="SM00830">
    <property type="entry name" value="CM_2"/>
    <property type="match status" value="1"/>
</dbReference>
<keyword evidence="5" id="KW-1185">Reference proteome</keyword>
<dbReference type="InterPro" id="IPR002701">
    <property type="entry name" value="CM_II_prokaryot"/>
</dbReference>
<organism evidence="4 5">
    <name type="scientific">Tropicimonas omnivorans</name>
    <dbReference type="NCBI Taxonomy" id="3075590"/>
    <lineage>
        <taxon>Bacteria</taxon>
        <taxon>Pseudomonadati</taxon>
        <taxon>Pseudomonadota</taxon>
        <taxon>Alphaproteobacteria</taxon>
        <taxon>Rhodobacterales</taxon>
        <taxon>Roseobacteraceae</taxon>
        <taxon>Tropicimonas</taxon>
    </lineage>
</organism>
<dbReference type="Gene3D" id="1.20.59.10">
    <property type="entry name" value="Chorismate mutase"/>
    <property type="match status" value="1"/>
</dbReference>
<dbReference type="RefSeq" id="WP_311690425.1">
    <property type="nucleotide sequence ID" value="NZ_JAVRHL010000002.1"/>
</dbReference>
<dbReference type="EMBL" id="JAVRHL010000002">
    <property type="protein sequence ID" value="MDT0682657.1"/>
    <property type="molecule type" value="Genomic_DNA"/>
</dbReference>
<evidence type="ECO:0000259" key="3">
    <source>
        <dbReference type="PROSITE" id="PS51168"/>
    </source>
</evidence>
<feature type="domain" description="Chorismate mutase" evidence="3">
    <location>
        <begin position="1"/>
        <end position="86"/>
    </location>
</feature>
<protein>
    <recommendedName>
        <fullName evidence="1">chorismate mutase</fullName>
        <ecNumber evidence="1">5.4.99.5</ecNumber>
    </recommendedName>
</protein>
<dbReference type="PROSITE" id="PS51168">
    <property type="entry name" value="CHORISMATE_MUT_2"/>
    <property type="match status" value="1"/>
</dbReference>
<dbReference type="Pfam" id="PF01817">
    <property type="entry name" value="CM_2"/>
    <property type="match status" value="1"/>
</dbReference>
<dbReference type="PANTHER" id="PTHR38041">
    <property type="entry name" value="CHORISMATE MUTASE"/>
    <property type="match status" value="1"/>
</dbReference>
<name>A0ABU3DG09_9RHOB</name>
<dbReference type="EC" id="5.4.99.5" evidence="1"/>
<evidence type="ECO:0000313" key="5">
    <source>
        <dbReference type="Proteomes" id="UP001265259"/>
    </source>
</evidence>
<dbReference type="Proteomes" id="UP001265259">
    <property type="component" value="Unassembled WGS sequence"/>
</dbReference>
<evidence type="ECO:0000256" key="2">
    <source>
        <dbReference type="ARBA" id="ARBA00023235"/>
    </source>
</evidence>
<sequence length="96" mass="10434">MGALRLQIDEIDRELIALLVERAAHIDRAAELKPAAGLPAHIDSRVEEVVNNVRAAANGAGLDADLAEDVWRRLIGWSIAREEMAMQHSGIKGADE</sequence>
<evidence type="ECO:0000256" key="1">
    <source>
        <dbReference type="ARBA" id="ARBA00012404"/>
    </source>
</evidence>
<proteinExistence type="predicted"/>
<dbReference type="PANTHER" id="PTHR38041:SF1">
    <property type="entry name" value="CHORISMATE MUTASE"/>
    <property type="match status" value="1"/>
</dbReference>
<accession>A0ABU3DG09</accession>
<gene>
    <name evidence="4" type="ORF">RM543_08165</name>
</gene>
<evidence type="ECO:0000313" key="4">
    <source>
        <dbReference type="EMBL" id="MDT0682657.1"/>
    </source>
</evidence>
<dbReference type="SUPFAM" id="SSF48600">
    <property type="entry name" value="Chorismate mutase II"/>
    <property type="match status" value="1"/>
</dbReference>
<dbReference type="InterPro" id="IPR051331">
    <property type="entry name" value="Chorismate_mutase-related"/>
</dbReference>
<keyword evidence="2" id="KW-0413">Isomerase</keyword>
<dbReference type="InterPro" id="IPR036263">
    <property type="entry name" value="Chorismate_II_sf"/>
</dbReference>